<name>A0ABU5GWA2_9BACT</name>
<dbReference type="SUPFAM" id="SSF52266">
    <property type="entry name" value="SGNH hydrolase"/>
    <property type="match status" value="1"/>
</dbReference>
<dbReference type="EMBL" id="JAXIVS010000001">
    <property type="protein sequence ID" value="MDY7225473.1"/>
    <property type="molecule type" value="Genomic_DNA"/>
</dbReference>
<dbReference type="Pfam" id="PF13472">
    <property type="entry name" value="Lipase_GDSL_2"/>
    <property type="match status" value="1"/>
</dbReference>
<reference evidence="3 4" key="1">
    <citation type="submission" date="2023-12" db="EMBL/GenBank/DDBJ databases">
        <title>the genome sequence of Hyalangium sp. s54d21.</title>
        <authorList>
            <person name="Zhang X."/>
        </authorList>
    </citation>
    <scope>NUCLEOTIDE SEQUENCE [LARGE SCALE GENOMIC DNA]</scope>
    <source>
        <strain evidence="4">s54d21</strain>
    </source>
</reference>
<evidence type="ECO:0000259" key="2">
    <source>
        <dbReference type="Pfam" id="PF13472"/>
    </source>
</evidence>
<protein>
    <submittedName>
        <fullName evidence="3">GDSL-type esterase/lipase family protein</fullName>
    </submittedName>
</protein>
<sequence>MSAVAISLFVAATAWVSVHPRRSEEHTPGAEHVTPMVASPPKDRREERLAATRAIVRALAPAASRRLPERTEREKELHQLATSLGAPGTRLENPCVEWAGPFCARTALEPLFSALDGLRAGTSSSRVTISAFGNSLIAADRIVDVVREDLVHLFGDGGRGLLLVDRIADYGPRTRSSQSATGWQVYTVGDVKPAPLPLGLTGVSHVSTTPKARARFELSGETQGAVYWVDQDAGPIELRIDGELVVTTTPSDTGGQQRTEVTIPPGAKALELIAHRKGTIVQGVALDRGGPGLVLDTLGVPAADASLFLQADEEMVTEQLRSRAPALVMMMLGGNEVKRLQWGRSTIEKVERDLHRFIQRVKTAAPGSACLLVGPLDAVLGPDASRPFQQRADLLEVLELERRIAQEEGCAFFDMFTAMGGTGSLQRMHARGLVHDDLVHPRGKGLDLLGELMAEALLRSWSDTPRTEQPYALAEAWATLVGGDLLPHEAHPWRSAPPVALLLPEAPQDPLSGGIHRVLSASRAWTPRSEEARWVVLGAEASQSPPRPIAVSGPADQRCVTFVSESSPARGGEPCLPVALPPLPPDLQDPLHRGVAAGAWLLAEIVRHDALSATRSPR</sequence>
<evidence type="ECO:0000313" key="3">
    <source>
        <dbReference type="EMBL" id="MDY7225473.1"/>
    </source>
</evidence>
<comment type="caution">
    <text evidence="3">The sequence shown here is derived from an EMBL/GenBank/DDBJ whole genome shotgun (WGS) entry which is preliminary data.</text>
</comment>
<proteinExistence type="predicted"/>
<dbReference type="InterPro" id="IPR036514">
    <property type="entry name" value="SGNH_hydro_sf"/>
</dbReference>
<evidence type="ECO:0000313" key="4">
    <source>
        <dbReference type="Proteomes" id="UP001291309"/>
    </source>
</evidence>
<dbReference type="RefSeq" id="WP_321544183.1">
    <property type="nucleotide sequence ID" value="NZ_JAXIVS010000001.1"/>
</dbReference>
<feature type="domain" description="SGNH hydrolase-type esterase" evidence="2">
    <location>
        <begin position="295"/>
        <end position="445"/>
    </location>
</feature>
<dbReference type="Gene3D" id="3.40.50.1110">
    <property type="entry name" value="SGNH hydrolase"/>
    <property type="match status" value="1"/>
</dbReference>
<keyword evidence="4" id="KW-1185">Reference proteome</keyword>
<dbReference type="Proteomes" id="UP001291309">
    <property type="component" value="Unassembled WGS sequence"/>
</dbReference>
<dbReference type="InterPro" id="IPR013830">
    <property type="entry name" value="SGNH_hydro"/>
</dbReference>
<evidence type="ECO:0000256" key="1">
    <source>
        <dbReference type="SAM" id="MobiDB-lite"/>
    </source>
</evidence>
<accession>A0ABU5GWA2</accession>
<organism evidence="3 4">
    <name type="scientific">Hyalangium rubrum</name>
    <dbReference type="NCBI Taxonomy" id="3103134"/>
    <lineage>
        <taxon>Bacteria</taxon>
        <taxon>Pseudomonadati</taxon>
        <taxon>Myxococcota</taxon>
        <taxon>Myxococcia</taxon>
        <taxon>Myxococcales</taxon>
        <taxon>Cystobacterineae</taxon>
        <taxon>Archangiaceae</taxon>
        <taxon>Hyalangium</taxon>
    </lineage>
</organism>
<dbReference type="Gene3D" id="2.60.120.1360">
    <property type="match status" value="1"/>
</dbReference>
<feature type="region of interest" description="Disordered" evidence="1">
    <location>
        <begin position="19"/>
        <end position="44"/>
    </location>
</feature>
<gene>
    <name evidence="3" type="ORF">SYV04_03730</name>
</gene>